<protein>
    <submittedName>
        <fullName evidence="3">Tripartite tricarboxylate transporter substrate binding protein</fullName>
    </submittedName>
</protein>
<evidence type="ECO:0000256" key="1">
    <source>
        <dbReference type="ARBA" id="ARBA00006987"/>
    </source>
</evidence>
<dbReference type="AlphaFoldDB" id="A0A936ZX14"/>
<sequence>MLRLIPTRRHVLGALGAWAIAPYAHAQAYPVRPIRIVCAHAPGGAADQLSRIVADRMAGLLGQPVVVENRPGASTMIAAEHVAAAPADGYTLLMATVTTLSINPTIQRKIRYSPLKDFAPVSIVASTPFFLGVGNDVPARTSAEVIALAKSMPGKLNYGSSGEGTSSHLAGELFNMMAGIQTVHVPYKATSARNNDLASGIIQMVFGNDVMALAKSGRVRVLGVTSSQRLSGYPEIPTVAEAANLPNYEASVWYGLVAPAGTPAPIVATIQQAVAAILGQPEVKKQIMSSVGGEAVGSTPEAFARTIQADLVKWEKVIRQANVRTES</sequence>
<dbReference type="Proteomes" id="UP000613011">
    <property type="component" value="Unassembled WGS sequence"/>
</dbReference>
<keyword evidence="4" id="KW-1185">Reference proteome</keyword>
<dbReference type="RefSeq" id="WP_201685801.1">
    <property type="nucleotide sequence ID" value="NZ_JAEQNA010000009.1"/>
</dbReference>
<dbReference type="CDD" id="cd13578">
    <property type="entry name" value="PBP2_Bug27"/>
    <property type="match status" value="1"/>
</dbReference>
<gene>
    <name evidence="3" type="ORF">JI739_20215</name>
</gene>
<comment type="caution">
    <text evidence="3">The sequence shown here is derived from an EMBL/GenBank/DDBJ whole genome shotgun (WGS) entry which is preliminary data.</text>
</comment>
<dbReference type="InterPro" id="IPR005064">
    <property type="entry name" value="BUG"/>
</dbReference>
<dbReference type="EMBL" id="JAEQNA010000009">
    <property type="protein sequence ID" value="MBL0422670.1"/>
    <property type="molecule type" value="Genomic_DNA"/>
</dbReference>
<organism evidence="3 4">
    <name type="scientific">Ramlibacter aurantiacus</name>
    <dbReference type="NCBI Taxonomy" id="2801330"/>
    <lineage>
        <taxon>Bacteria</taxon>
        <taxon>Pseudomonadati</taxon>
        <taxon>Pseudomonadota</taxon>
        <taxon>Betaproteobacteria</taxon>
        <taxon>Burkholderiales</taxon>
        <taxon>Comamonadaceae</taxon>
        <taxon>Ramlibacter</taxon>
    </lineage>
</organism>
<dbReference type="PANTHER" id="PTHR42928:SF5">
    <property type="entry name" value="BLR1237 PROTEIN"/>
    <property type="match status" value="1"/>
</dbReference>
<dbReference type="Gene3D" id="3.40.190.150">
    <property type="entry name" value="Bordetella uptake gene, domain 1"/>
    <property type="match status" value="1"/>
</dbReference>
<dbReference type="Pfam" id="PF03401">
    <property type="entry name" value="TctC"/>
    <property type="match status" value="1"/>
</dbReference>
<reference evidence="3" key="1">
    <citation type="submission" date="2021-01" db="EMBL/GenBank/DDBJ databases">
        <title>Ramlibacter sp. strain AW1 16S ribosomal RNA gene Genome sequencing and assembly.</title>
        <authorList>
            <person name="Kang M."/>
        </authorList>
    </citation>
    <scope>NUCLEOTIDE SEQUENCE</scope>
    <source>
        <strain evidence="3">AW1</strain>
    </source>
</reference>
<dbReference type="InterPro" id="IPR042100">
    <property type="entry name" value="Bug_dom1"/>
</dbReference>
<dbReference type="PANTHER" id="PTHR42928">
    <property type="entry name" value="TRICARBOXYLATE-BINDING PROTEIN"/>
    <property type="match status" value="1"/>
</dbReference>
<feature type="chain" id="PRO_5037117434" evidence="2">
    <location>
        <begin position="27"/>
        <end position="327"/>
    </location>
</feature>
<evidence type="ECO:0000313" key="3">
    <source>
        <dbReference type="EMBL" id="MBL0422670.1"/>
    </source>
</evidence>
<proteinExistence type="inferred from homology"/>
<accession>A0A936ZX14</accession>
<dbReference type="SUPFAM" id="SSF53850">
    <property type="entry name" value="Periplasmic binding protein-like II"/>
    <property type="match status" value="1"/>
</dbReference>
<evidence type="ECO:0000313" key="4">
    <source>
        <dbReference type="Proteomes" id="UP000613011"/>
    </source>
</evidence>
<evidence type="ECO:0000256" key="2">
    <source>
        <dbReference type="SAM" id="SignalP"/>
    </source>
</evidence>
<keyword evidence="2" id="KW-0732">Signal</keyword>
<feature type="signal peptide" evidence="2">
    <location>
        <begin position="1"/>
        <end position="26"/>
    </location>
</feature>
<dbReference type="PIRSF" id="PIRSF017082">
    <property type="entry name" value="YflP"/>
    <property type="match status" value="1"/>
</dbReference>
<comment type="similarity">
    <text evidence="1">Belongs to the UPF0065 (bug) family.</text>
</comment>
<dbReference type="Gene3D" id="3.40.190.10">
    <property type="entry name" value="Periplasmic binding protein-like II"/>
    <property type="match status" value="1"/>
</dbReference>
<name>A0A936ZX14_9BURK</name>